<dbReference type="AlphaFoldDB" id="A0A7S0YAF3"/>
<name>A0A7S0YAF3_9CHLO</name>
<dbReference type="PANTHER" id="PTHR21431:SF0">
    <property type="entry name" value="PREFOLDIN SUBUNIT 6"/>
    <property type="match status" value="1"/>
</dbReference>
<sequence>MDAKLREELRTEIGGIKTLQAELSKLFSNRVQLNAQKKENEVVLEEFNLLDDDANVFKMVGVTLVKQDLVEAKSNVEKRIEYINGEISRIENQVKNTESKLREKEAKITKLQQKVQAAAQAAAVPAQ</sequence>
<protein>
    <recommendedName>
        <fullName evidence="5">Prefoldin subunit 6</fullName>
    </recommendedName>
</protein>
<feature type="coiled-coil region" evidence="3">
    <location>
        <begin position="73"/>
        <end position="121"/>
    </location>
</feature>
<organism evidence="4">
    <name type="scientific">Polytomella parva</name>
    <dbReference type="NCBI Taxonomy" id="51329"/>
    <lineage>
        <taxon>Eukaryota</taxon>
        <taxon>Viridiplantae</taxon>
        <taxon>Chlorophyta</taxon>
        <taxon>core chlorophytes</taxon>
        <taxon>Chlorophyceae</taxon>
        <taxon>CS clade</taxon>
        <taxon>Chlamydomonadales</taxon>
        <taxon>Chlamydomonadaceae</taxon>
        <taxon>Polytomella</taxon>
    </lineage>
</organism>
<evidence type="ECO:0008006" key="5">
    <source>
        <dbReference type="Google" id="ProtNLM"/>
    </source>
</evidence>
<dbReference type="GO" id="GO:0005737">
    <property type="term" value="C:cytoplasm"/>
    <property type="evidence" value="ECO:0007669"/>
    <property type="project" value="TreeGrafter"/>
</dbReference>
<dbReference type="GO" id="GO:0009409">
    <property type="term" value="P:response to cold"/>
    <property type="evidence" value="ECO:0007669"/>
    <property type="project" value="UniProtKB-ARBA"/>
</dbReference>
<evidence type="ECO:0000256" key="3">
    <source>
        <dbReference type="SAM" id="Coils"/>
    </source>
</evidence>
<keyword evidence="2" id="KW-0143">Chaperone</keyword>
<dbReference type="GO" id="GO:0006457">
    <property type="term" value="P:protein folding"/>
    <property type="evidence" value="ECO:0007669"/>
    <property type="project" value="InterPro"/>
</dbReference>
<dbReference type="Gene3D" id="1.10.287.370">
    <property type="match status" value="1"/>
</dbReference>
<gene>
    <name evidence="4" type="ORF">PPAR00522_LOCUS5610</name>
</gene>
<dbReference type="GO" id="GO:0051087">
    <property type="term" value="F:protein-folding chaperone binding"/>
    <property type="evidence" value="ECO:0007669"/>
    <property type="project" value="TreeGrafter"/>
</dbReference>
<dbReference type="Pfam" id="PF01920">
    <property type="entry name" value="Prefoldin_2"/>
    <property type="match status" value="1"/>
</dbReference>
<accession>A0A7S0YAF3</accession>
<evidence type="ECO:0000313" key="4">
    <source>
        <dbReference type="EMBL" id="CAD8769212.1"/>
    </source>
</evidence>
<keyword evidence="3" id="KW-0175">Coiled coil</keyword>
<proteinExistence type="inferred from homology"/>
<dbReference type="GO" id="GO:0016272">
    <property type="term" value="C:prefoldin complex"/>
    <property type="evidence" value="ECO:0007669"/>
    <property type="project" value="InterPro"/>
</dbReference>
<dbReference type="SUPFAM" id="SSF46579">
    <property type="entry name" value="Prefoldin"/>
    <property type="match status" value="1"/>
</dbReference>
<evidence type="ECO:0000256" key="1">
    <source>
        <dbReference type="ARBA" id="ARBA00008045"/>
    </source>
</evidence>
<dbReference type="InterPro" id="IPR002777">
    <property type="entry name" value="PFD_beta-like"/>
</dbReference>
<comment type="similarity">
    <text evidence="1">Belongs to the prefoldin subunit beta family.</text>
</comment>
<reference evidence="4" key="1">
    <citation type="submission" date="2021-01" db="EMBL/GenBank/DDBJ databases">
        <authorList>
            <person name="Corre E."/>
            <person name="Pelletier E."/>
            <person name="Niang G."/>
            <person name="Scheremetjew M."/>
            <person name="Finn R."/>
            <person name="Kale V."/>
            <person name="Holt S."/>
            <person name="Cochrane G."/>
            <person name="Meng A."/>
            <person name="Brown T."/>
            <person name="Cohen L."/>
        </authorList>
    </citation>
    <scope>NUCLEOTIDE SEQUENCE</scope>
    <source>
        <strain evidence="4">SAG 63-3</strain>
    </source>
</reference>
<dbReference type="EMBL" id="HBFM01008805">
    <property type="protein sequence ID" value="CAD8769212.1"/>
    <property type="molecule type" value="Transcribed_RNA"/>
</dbReference>
<dbReference type="PANTHER" id="PTHR21431">
    <property type="entry name" value="PREFOLDIN SUBUNIT 6"/>
    <property type="match status" value="1"/>
</dbReference>
<dbReference type="CDD" id="cd23161">
    <property type="entry name" value="Prefoldin_6"/>
    <property type="match status" value="1"/>
</dbReference>
<dbReference type="FunFam" id="1.10.287.370:FF:000003">
    <property type="entry name" value="Prefoldin subunit 6"/>
    <property type="match status" value="1"/>
</dbReference>
<dbReference type="InterPro" id="IPR009053">
    <property type="entry name" value="Prefoldin"/>
</dbReference>
<dbReference type="GO" id="GO:0051131">
    <property type="term" value="P:chaperone-mediated protein complex assembly"/>
    <property type="evidence" value="ECO:0007669"/>
    <property type="project" value="TreeGrafter"/>
</dbReference>
<evidence type="ECO:0000256" key="2">
    <source>
        <dbReference type="ARBA" id="ARBA00023186"/>
    </source>
</evidence>
<dbReference type="GO" id="GO:0051082">
    <property type="term" value="F:unfolded protein binding"/>
    <property type="evidence" value="ECO:0007669"/>
    <property type="project" value="InterPro"/>
</dbReference>